<feature type="transmembrane region" description="Helical" evidence="2">
    <location>
        <begin position="516"/>
        <end position="538"/>
    </location>
</feature>
<keyword evidence="2" id="KW-1133">Transmembrane helix</keyword>
<dbReference type="Proteomes" id="UP001472866">
    <property type="component" value="Chromosome 16"/>
</dbReference>
<dbReference type="EMBL" id="CP151516">
    <property type="protein sequence ID" value="WZN66648.1"/>
    <property type="molecule type" value="Genomic_DNA"/>
</dbReference>
<name>A0AAX4PKU3_9CHLO</name>
<organism evidence="4 5">
    <name type="scientific">Chloropicon roscoffensis</name>
    <dbReference type="NCBI Taxonomy" id="1461544"/>
    <lineage>
        <taxon>Eukaryota</taxon>
        <taxon>Viridiplantae</taxon>
        <taxon>Chlorophyta</taxon>
        <taxon>Chloropicophyceae</taxon>
        <taxon>Chloropicales</taxon>
        <taxon>Chloropicaceae</taxon>
        <taxon>Chloropicon</taxon>
    </lineage>
</organism>
<feature type="signal peptide" evidence="3">
    <location>
        <begin position="1"/>
        <end position="20"/>
    </location>
</feature>
<feature type="chain" id="PRO_5043466761" evidence="3">
    <location>
        <begin position="21"/>
        <end position="758"/>
    </location>
</feature>
<proteinExistence type="predicted"/>
<evidence type="ECO:0000256" key="3">
    <source>
        <dbReference type="SAM" id="SignalP"/>
    </source>
</evidence>
<protein>
    <submittedName>
        <fullName evidence="4">Uncharacterized protein</fullName>
    </submittedName>
</protein>
<sequence length="758" mass="79826">MWWSVLAAVLVAWNPQRCVGQQPGDPADDTWRLKPPKPLLMPESHLGTTPWAERHVTVTMYSSKNLILYEIDNSGAWTQYTEEVVIDEPGTHIVTAVSSDSGILSENATAVYKVAAVAKVSTHLAASRAPATKSHELCPRNCLKLTLPTPPTSFSGFVSLQGYAYDGYLDHCEVGLDLDGDLVIDGQSVKTSLDSFGRAVYKLGTLKGLRSGYAMLQPDHPSGCVCGVPKPNCCCDKSVGIPQMLYLRTPSNATQLNPVTTILSQILDQDPGMTAGDAQDALKRAWDLPDKYDVERDDILWLSLNAYLDVDKIGPRSIVRMAQAEVAACCVAMAIAGASGEDWPNVTVATSVYSAMATMAVEAAAPGAAAVDFAAAEPAETLASMAAKKAGASLSPAASNATAASVAELSTRLVALLSRHGSEAASSGFSLPVEIAAVSRDANTAVGKDLNLVAAGAMTRADFGRKHLEGEKEEAEAPVPAVVEVPAADSGAEECGVELNEPPLPAKPAGGAGLGAWQWVLVGGVGAPAVFLVGLYAARRRHKADKDQLLNLVERHNLLGGGRDPEDGLGPGGASRSHGHDTQAVASSIGLKSKPGGAKNKGKQKASARVVEAAEETKTCTGPLDVDLALGDAFGSPQRIRHRPPKSSGLKRGQRQTLMFDHSRQTWHMPIEVPGPPDNHSNLSTPEESPRTPGKGTAPAMLGAIEEDAAEAQSRPQSASRNPLHDPTAERPEPPAKPSPPPSQPNVFVRRTKLYKPK</sequence>
<feature type="region of interest" description="Disordered" evidence="1">
    <location>
        <begin position="668"/>
        <end position="758"/>
    </location>
</feature>
<dbReference type="AlphaFoldDB" id="A0AAX4PKU3"/>
<evidence type="ECO:0000256" key="1">
    <source>
        <dbReference type="SAM" id="MobiDB-lite"/>
    </source>
</evidence>
<keyword evidence="5" id="KW-1185">Reference proteome</keyword>
<evidence type="ECO:0000256" key="2">
    <source>
        <dbReference type="SAM" id="Phobius"/>
    </source>
</evidence>
<feature type="compositionally biased region" description="Basic and acidic residues" evidence="1">
    <location>
        <begin position="723"/>
        <end position="734"/>
    </location>
</feature>
<reference evidence="4 5" key="1">
    <citation type="submission" date="2024-03" db="EMBL/GenBank/DDBJ databases">
        <title>Complete genome sequence of the green alga Chloropicon roscoffensis RCC1871.</title>
        <authorList>
            <person name="Lemieux C."/>
            <person name="Pombert J.-F."/>
            <person name="Otis C."/>
            <person name="Turmel M."/>
        </authorList>
    </citation>
    <scope>NUCLEOTIDE SEQUENCE [LARGE SCALE GENOMIC DNA]</scope>
    <source>
        <strain evidence="4 5">RCC1871</strain>
    </source>
</reference>
<evidence type="ECO:0000313" key="5">
    <source>
        <dbReference type="Proteomes" id="UP001472866"/>
    </source>
</evidence>
<accession>A0AAX4PKU3</accession>
<evidence type="ECO:0000313" key="4">
    <source>
        <dbReference type="EMBL" id="WZN66648.1"/>
    </source>
</evidence>
<feature type="compositionally biased region" description="Pro residues" evidence="1">
    <location>
        <begin position="735"/>
        <end position="744"/>
    </location>
</feature>
<feature type="region of interest" description="Disordered" evidence="1">
    <location>
        <begin position="635"/>
        <end position="655"/>
    </location>
</feature>
<feature type="region of interest" description="Disordered" evidence="1">
    <location>
        <begin position="559"/>
        <end position="605"/>
    </location>
</feature>
<keyword evidence="3" id="KW-0732">Signal</keyword>
<gene>
    <name evidence="4" type="ORF">HKI87_16g82160</name>
</gene>
<keyword evidence="2" id="KW-0812">Transmembrane</keyword>
<keyword evidence="2" id="KW-0472">Membrane</keyword>